<dbReference type="Pfam" id="PF16653">
    <property type="entry name" value="Sacchrp_dh_C"/>
    <property type="match status" value="1"/>
</dbReference>
<dbReference type="AlphaFoldDB" id="A0A941IXE3"/>
<dbReference type="Gene3D" id="3.30.360.10">
    <property type="entry name" value="Dihydrodipicolinate Reductase, domain 2"/>
    <property type="match status" value="1"/>
</dbReference>
<dbReference type="Gene3D" id="3.40.50.720">
    <property type="entry name" value="NAD(P)-binding Rossmann-like Domain"/>
    <property type="match status" value="1"/>
</dbReference>
<protein>
    <submittedName>
        <fullName evidence="4">Saccharopine dehydrogenase NADP-binding domain-containing protein</fullName>
    </submittedName>
</protein>
<evidence type="ECO:0000259" key="3">
    <source>
        <dbReference type="Pfam" id="PF16653"/>
    </source>
</evidence>
<dbReference type="Proteomes" id="UP000679220">
    <property type="component" value="Unassembled WGS sequence"/>
</dbReference>
<reference evidence="4" key="2">
    <citation type="submission" date="2021-04" db="EMBL/GenBank/DDBJ databases">
        <authorList>
            <person name="Zhang T."/>
            <person name="Zhang Y."/>
            <person name="Lu D."/>
            <person name="Zuo D."/>
            <person name="Du Z."/>
        </authorList>
    </citation>
    <scope>NUCLEOTIDE SEQUENCE</scope>
    <source>
        <strain evidence="4">JR1</strain>
    </source>
</reference>
<dbReference type="InterPro" id="IPR032095">
    <property type="entry name" value="Sacchrp_dh-like_C"/>
</dbReference>
<dbReference type="PANTHER" id="PTHR11133:SF22">
    <property type="entry name" value="ALPHA-AMINOADIPIC SEMIALDEHYDE SYNTHASE, MITOCHONDRIAL"/>
    <property type="match status" value="1"/>
</dbReference>
<reference evidence="4" key="1">
    <citation type="journal article" date="2018" name="Int. J. Syst. Evol. Microbiol.">
        <title>Carboxylicivirga sediminis sp. nov., isolated from coastal sediment.</title>
        <authorList>
            <person name="Wang F.Q."/>
            <person name="Ren L.H."/>
            <person name="Zou R.J."/>
            <person name="Sun Y.Z."/>
            <person name="Liu X.J."/>
            <person name="Jiang F."/>
            <person name="Liu L.J."/>
        </authorList>
    </citation>
    <scope>NUCLEOTIDE SEQUENCE</scope>
    <source>
        <strain evidence="4">JR1</strain>
    </source>
</reference>
<evidence type="ECO:0000259" key="2">
    <source>
        <dbReference type="Pfam" id="PF03435"/>
    </source>
</evidence>
<dbReference type="InterPro" id="IPR005097">
    <property type="entry name" value="Sacchrp_dh_NADP-bd"/>
</dbReference>
<evidence type="ECO:0000313" key="5">
    <source>
        <dbReference type="Proteomes" id="UP000679220"/>
    </source>
</evidence>
<feature type="domain" description="Saccharopine dehydrogenase NADP binding" evidence="2">
    <location>
        <begin position="5"/>
        <end position="92"/>
    </location>
</feature>
<dbReference type="RefSeq" id="WP_212188498.1">
    <property type="nucleotide sequence ID" value="NZ_JAGTAR010000003.1"/>
</dbReference>
<proteinExistence type="predicted"/>
<gene>
    <name evidence="4" type="ORF">KDU71_03425</name>
</gene>
<organism evidence="4 5">
    <name type="scientific">Carboxylicivirga sediminis</name>
    <dbReference type="NCBI Taxonomy" id="2006564"/>
    <lineage>
        <taxon>Bacteria</taxon>
        <taxon>Pseudomonadati</taxon>
        <taxon>Bacteroidota</taxon>
        <taxon>Bacteroidia</taxon>
        <taxon>Marinilabiliales</taxon>
        <taxon>Marinilabiliaceae</taxon>
        <taxon>Carboxylicivirga</taxon>
    </lineage>
</organism>
<dbReference type="PANTHER" id="PTHR11133">
    <property type="entry name" value="SACCHAROPINE DEHYDROGENASE"/>
    <property type="match status" value="1"/>
</dbReference>
<evidence type="ECO:0000256" key="1">
    <source>
        <dbReference type="ARBA" id="ARBA00023002"/>
    </source>
</evidence>
<dbReference type="GO" id="GO:0016491">
    <property type="term" value="F:oxidoreductase activity"/>
    <property type="evidence" value="ECO:0007669"/>
    <property type="project" value="UniProtKB-KW"/>
</dbReference>
<dbReference type="Pfam" id="PF03435">
    <property type="entry name" value="Sacchrp_dh_NADP"/>
    <property type="match status" value="1"/>
</dbReference>
<keyword evidence="1" id="KW-0560">Oxidoreductase</keyword>
<name>A0A941IXE3_9BACT</name>
<comment type="caution">
    <text evidence="4">The sequence shown here is derived from an EMBL/GenBank/DDBJ whole genome shotgun (WGS) entry which is preliminary data.</text>
</comment>
<dbReference type="InterPro" id="IPR036291">
    <property type="entry name" value="NAD(P)-bd_dom_sf"/>
</dbReference>
<feature type="domain" description="Saccharopine dehydrogenase-like C-terminal" evidence="3">
    <location>
        <begin position="116"/>
        <end position="336"/>
    </location>
</feature>
<dbReference type="SUPFAM" id="SSF55347">
    <property type="entry name" value="Glyceraldehyde-3-phosphate dehydrogenase-like, C-terminal domain"/>
    <property type="match status" value="1"/>
</dbReference>
<sequence length="354" mass="39752">MIKNIAVVGLGKVGSLVAILLNKSFNVHGFDSQPIANSYSFQSSMIDITEREAAFQKLKEFDAVVSCLPYKYNIIIAQMAHQAGIHYFDLTEDVKTSDEIMKLSATSKGIMAPQCGLAPGYIGIVGYDLVKRFDKLRDVELRVGALPRYPNGLLGYSFNWSPAGVINEYIEDAEVITNGKRKYVSSLMGLETINIEGREYEAFYTSGGLGTLCKTLDGKVDTLNYKTIRYPGHARLMRFLITELILKDKKEVLEDILTIAKPPVKEDVVYVYAAVEGWQGDKLFREEFFHTYLPQEIDGQEYRAISWTTASSVCSVVELVHQGVTPSKGYLKQEDINLDDFLSTSYGKYYKKQI</sequence>
<accession>A0A941IXE3</accession>
<keyword evidence="5" id="KW-1185">Reference proteome</keyword>
<evidence type="ECO:0000313" key="4">
    <source>
        <dbReference type="EMBL" id="MBR8534597.1"/>
    </source>
</evidence>
<dbReference type="SUPFAM" id="SSF51735">
    <property type="entry name" value="NAD(P)-binding Rossmann-fold domains"/>
    <property type="match status" value="1"/>
</dbReference>
<dbReference type="InterPro" id="IPR051168">
    <property type="entry name" value="AASS"/>
</dbReference>
<dbReference type="EMBL" id="JAGTAR010000003">
    <property type="protein sequence ID" value="MBR8534597.1"/>
    <property type="molecule type" value="Genomic_DNA"/>
</dbReference>